<gene>
    <name evidence="1" type="ORF">ACFO0C_45990</name>
</gene>
<dbReference type="Proteomes" id="UP001595867">
    <property type="component" value="Unassembled WGS sequence"/>
</dbReference>
<proteinExistence type="predicted"/>
<evidence type="ECO:0000313" key="1">
    <source>
        <dbReference type="EMBL" id="MFC4072325.1"/>
    </source>
</evidence>
<dbReference type="RefSeq" id="WP_378073205.1">
    <property type="nucleotide sequence ID" value="NZ_JBHSBL010000035.1"/>
</dbReference>
<evidence type="ECO:0000313" key="2">
    <source>
        <dbReference type="Proteomes" id="UP001595867"/>
    </source>
</evidence>
<keyword evidence="2" id="KW-1185">Reference proteome</keyword>
<organism evidence="1 2">
    <name type="scientific">Actinoplanes subglobosus</name>
    <dbReference type="NCBI Taxonomy" id="1547892"/>
    <lineage>
        <taxon>Bacteria</taxon>
        <taxon>Bacillati</taxon>
        <taxon>Actinomycetota</taxon>
        <taxon>Actinomycetes</taxon>
        <taxon>Micromonosporales</taxon>
        <taxon>Micromonosporaceae</taxon>
        <taxon>Actinoplanes</taxon>
    </lineage>
</organism>
<accession>A0ABV8JBB2</accession>
<comment type="caution">
    <text evidence="1">The sequence shown here is derived from an EMBL/GenBank/DDBJ whole genome shotgun (WGS) entry which is preliminary data.</text>
</comment>
<name>A0ABV8JBB2_9ACTN</name>
<reference evidence="2" key="1">
    <citation type="journal article" date="2019" name="Int. J. Syst. Evol. Microbiol.">
        <title>The Global Catalogue of Microorganisms (GCM) 10K type strain sequencing project: providing services to taxonomists for standard genome sequencing and annotation.</title>
        <authorList>
            <consortium name="The Broad Institute Genomics Platform"/>
            <consortium name="The Broad Institute Genome Sequencing Center for Infectious Disease"/>
            <person name="Wu L."/>
            <person name="Ma J."/>
        </authorList>
    </citation>
    <scope>NUCLEOTIDE SEQUENCE [LARGE SCALE GENOMIC DNA]</scope>
    <source>
        <strain evidence="2">TBRC 5832</strain>
    </source>
</reference>
<protein>
    <submittedName>
        <fullName evidence="1">Uncharacterized protein</fullName>
    </submittedName>
</protein>
<dbReference type="EMBL" id="JBHSBL010000035">
    <property type="protein sequence ID" value="MFC4072325.1"/>
    <property type="molecule type" value="Genomic_DNA"/>
</dbReference>
<sequence>MEEQKRLCASRDGDLSDLGLKVQAQHGLIQAIAKTQSEHTATLARHTTILDRHTTILDRHTAILDRHTAMHTEHATSLAQLSLNVFSLKDSVQRIVGMLDTLIERGGRQ</sequence>